<dbReference type="PANTHER" id="PTHR38099">
    <property type="entry name" value="LARGE RIBOSOMAL RNA SUBUNIT ACCUMULATION PROTEIN YCED"/>
    <property type="match status" value="1"/>
</dbReference>
<protein>
    <recommendedName>
        <fullName evidence="3">Large ribosomal RNA subunit accumulation protein YceD</fullName>
    </recommendedName>
    <alternativeName>
        <fullName evidence="5">23S rRNA accumulation protein YceD</fullName>
    </alternativeName>
</protein>
<evidence type="ECO:0000313" key="8">
    <source>
        <dbReference type="Proteomes" id="UP000286947"/>
    </source>
</evidence>
<comment type="caution">
    <text evidence="7">The sequence shown here is derived from an EMBL/GenBank/DDBJ whole genome shotgun (WGS) entry which is preliminary data.</text>
</comment>
<keyword evidence="8" id="KW-1185">Reference proteome</keyword>
<organism evidence="7 8">
    <name type="scientific">Saezia sanguinis</name>
    <dbReference type="NCBI Taxonomy" id="1965230"/>
    <lineage>
        <taxon>Bacteria</taxon>
        <taxon>Pseudomonadati</taxon>
        <taxon>Pseudomonadota</taxon>
        <taxon>Betaproteobacteria</taxon>
        <taxon>Burkholderiales</taxon>
        <taxon>Saeziaceae</taxon>
        <taxon>Saezia</taxon>
    </lineage>
</organism>
<evidence type="ECO:0000256" key="5">
    <source>
        <dbReference type="ARBA" id="ARBA00031841"/>
    </source>
</evidence>
<dbReference type="AlphaFoldDB" id="A0A433SGV8"/>
<evidence type="ECO:0000256" key="4">
    <source>
        <dbReference type="ARBA" id="ARBA00022517"/>
    </source>
</evidence>
<comment type="function">
    <text evidence="1">Plays a role in synthesis, processing and/or stability of 23S rRNA.</text>
</comment>
<evidence type="ECO:0000256" key="6">
    <source>
        <dbReference type="SAM" id="MobiDB-lite"/>
    </source>
</evidence>
<dbReference type="GO" id="GO:0005829">
    <property type="term" value="C:cytosol"/>
    <property type="evidence" value="ECO:0007669"/>
    <property type="project" value="TreeGrafter"/>
</dbReference>
<dbReference type="OrthoDB" id="5297600at2"/>
<dbReference type="InterPro" id="IPR039255">
    <property type="entry name" value="YceD_bac"/>
</dbReference>
<dbReference type="InterPro" id="IPR003772">
    <property type="entry name" value="YceD"/>
</dbReference>
<keyword evidence="4" id="KW-0690">Ribosome biogenesis</keyword>
<evidence type="ECO:0000256" key="1">
    <source>
        <dbReference type="ARBA" id="ARBA00002868"/>
    </source>
</evidence>
<feature type="region of interest" description="Disordered" evidence="6">
    <location>
        <begin position="172"/>
        <end position="201"/>
    </location>
</feature>
<evidence type="ECO:0000256" key="2">
    <source>
        <dbReference type="ARBA" id="ARBA00010740"/>
    </source>
</evidence>
<evidence type="ECO:0000256" key="3">
    <source>
        <dbReference type="ARBA" id="ARBA00015716"/>
    </source>
</evidence>
<dbReference type="RefSeq" id="WP_126977776.1">
    <property type="nucleotide sequence ID" value="NZ_PQSP01000001.1"/>
</dbReference>
<dbReference type="EMBL" id="PQSP01000001">
    <property type="protein sequence ID" value="RUS67965.1"/>
    <property type="molecule type" value="Genomic_DNA"/>
</dbReference>
<sequence length="201" mass="22525">MKTPLSVRKLNVAEFARREEELTGSLSLDDMPRLADLCVAPLPAGITSSTPIAHWRARGEFKPQRIGEPQLWLFLTLEAQIPLRCQRCLQDLLQLVPLELSYRFVATEEQATLEDGESEEEVLSLTRALDLPALCEDELIMALPLIPLHEICPDPLVPGLDRAGIMLEISDDDEQPNVQNSEEAEKPNPFAALESLRKKLH</sequence>
<dbReference type="PANTHER" id="PTHR38099:SF1">
    <property type="entry name" value="LARGE RIBOSOMAL RNA SUBUNIT ACCUMULATION PROTEIN YCED"/>
    <property type="match status" value="1"/>
</dbReference>
<dbReference type="Pfam" id="PF02620">
    <property type="entry name" value="YceD"/>
    <property type="match status" value="1"/>
</dbReference>
<reference evidence="7 8" key="1">
    <citation type="submission" date="2018-01" db="EMBL/GenBank/DDBJ databases">
        <title>Saezia sanguinis gen. nov., sp. nov., in the order Burkholderiales isolated from human blood.</title>
        <authorList>
            <person name="Medina-Pascual M.J."/>
            <person name="Valdezate S."/>
            <person name="Monzon S."/>
            <person name="Cuesta I."/>
            <person name="Carrasco G."/>
            <person name="Villalon P."/>
            <person name="Saez-Nieto J.A."/>
        </authorList>
    </citation>
    <scope>NUCLEOTIDE SEQUENCE [LARGE SCALE GENOMIC DNA]</scope>
    <source>
        <strain evidence="7 8">CNM695-12</strain>
    </source>
</reference>
<dbReference type="GO" id="GO:0042254">
    <property type="term" value="P:ribosome biogenesis"/>
    <property type="evidence" value="ECO:0007669"/>
    <property type="project" value="UniProtKB-KW"/>
</dbReference>
<accession>A0A433SGV8</accession>
<dbReference type="Proteomes" id="UP000286947">
    <property type="component" value="Unassembled WGS sequence"/>
</dbReference>
<comment type="similarity">
    <text evidence="2">Belongs to the DUF177 domain family.</text>
</comment>
<name>A0A433SGV8_9BURK</name>
<gene>
    <name evidence="7" type="primary">yceD</name>
    <name evidence="7" type="ORF">CUZ56_00447</name>
</gene>
<evidence type="ECO:0000313" key="7">
    <source>
        <dbReference type="EMBL" id="RUS67965.1"/>
    </source>
</evidence>
<proteinExistence type="inferred from homology"/>